<proteinExistence type="predicted"/>
<keyword evidence="1" id="KW-1133">Transmembrane helix</keyword>
<dbReference type="Proteomes" id="UP000054279">
    <property type="component" value="Unassembled WGS sequence"/>
</dbReference>
<dbReference type="Pfam" id="PF20152">
    <property type="entry name" value="DUF6534"/>
    <property type="match status" value="1"/>
</dbReference>
<gene>
    <name evidence="3" type="ORF">M422DRAFT_273947</name>
</gene>
<feature type="transmembrane region" description="Helical" evidence="1">
    <location>
        <begin position="175"/>
        <end position="196"/>
    </location>
</feature>
<dbReference type="PANTHER" id="PTHR40465">
    <property type="entry name" value="CHROMOSOME 1, WHOLE GENOME SHOTGUN SEQUENCE"/>
    <property type="match status" value="1"/>
</dbReference>
<feature type="transmembrane region" description="Helical" evidence="1">
    <location>
        <begin position="211"/>
        <end position="233"/>
    </location>
</feature>
<name>A0A0C9UIA1_SPHS4</name>
<feature type="transmembrane region" description="Helical" evidence="1">
    <location>
        <begin position="253"/>
        <end position="274"/>
    </location>
</feature>
<feature type="transmembrane region" description="Helical" evidence="1">
    <location>
        <begin position="96"/>
        <end position="115"/>
    </location>
</feature>
<evidence type="ECO:0000259" key="2">
    <source>
        <dbReference type="Pfam" id="PF20152"/>
    </source>
</evidence>
<dbReference type="OrthoDB" id="3206554at2759"/>
<sequence>MADIDFVPIDNGLTFLVTLVCPAFLSGLVTYQTFSYYRDYLNLKDPMSLKFYVFFVWLLDIAHLIAVFLFAYYHTVLCWGDLRVIEHLTWSWSTQFLLNSFLTAFCQFFFIYRVYILSGRNWLLVAILTFFGILQAAMGIWTSVDGLNGQTMRNFLDFNVQADMSANDRLLGIPLGYLLSAAVCDTLIAGTVTWYYKDIRTKWNQGLVEKILFYAAETGALPSILVYWNLALVSPMTLTSSKYPLNTPLDPQFVAYPAQFFTLVISFPLGRAYTHSILLSLNARHGLQNTNMHSWFGNSSPGTPQDVALPTWNSPAREKSKTVTRESESALEIGIELKELPRVKFRTSAAVGDTD</sequence>
<keyword evidence="4" id="KW-1185">Reference proteome</keyword>
<feature type="transmembrane region" description="Helical" evidence="1">
    <location>
        <begin position="122"/>
        <end position="144"/>
    </location>
</feature>
<feature type="domain" description="DUF6534" evidence="2">
    <location>
        <begin position="181"/>
        <end position="285"/>
    </location>
</feature>
<protein>
    <recommendedName>
        <fullName evidence="2">DUF6534 domain-containing protein</fullName>
    </recommendedName>
</protein>
<keyword evidence="1" id="KW-0472">Membrane</keyword>
<feature type="transmembrane region" description="Helical" evidence="1">
    <location>
        <begin position="12"/>
        <end position="31"/>
    </location>
</feature>
<dbReference type="PANTHER" id="PTHR40465:SF1">
    <property type="entry name" value="DUF6534 DOMAIN-CONTAINING PROTEIN"/>
    <property type="match status" value="1"/>
</dbReference>
<reference evidence="3 4" key="1">
    <citation type="submission" date="2014-06" db="EMBL/GenBank/DDBJ databases">
        <title>Evolutionary Origins and Diversification of the Mycorrhizal Mutualists.</title>
        <authorList>
            <consortium name="DOE Joint Genome Institute"/>
            <consortium name="Mycorrhizal Genomics Consortium"/>
            <person name="Kohler A."/>
            <person name="Kuo A."/>
            <person name="Nagy L.G."/>
            <person name="Floudas D."/>
            <person name="Copeland A."/>
            <person name="Barry K.W."/>
            <person name="Cichocki N."/>
            <person name="Veneault-Fourrey C."/>
            <person name="LaButti K."/>
            <person name="Lindquist E.A."/>
            <person name="Lipzen A."/>
            <person name="Lundell T."/>
            <person name="Morin E."/>
            <person name="Murat C."/>
            <person name="Riley R."/>
            <person name="Ohm R."/>
            <person name="Sun H."/>
            <person name="Tunlid A."/>
            <person name="Henrissat B."/>
            <person name="Grigoriev I.V."/>
            <person name="Hibbett D.S."/>
            <person name="Martin F."/>
        </authorList>
    </citation>
    <scope>NUCLEOTIDE SEQUENCE [LARGE SCALE GENOMIC DNA]</scope>
    <source>
        <strain evidence="3 4">SS14</strain>
    </source>
</reference>
<evidence type="ECO:0000256" key="1">
    <source>
        <dbReference type="SAM" id="Phobius"/>
    </source>
</evidence>
<dbReference type="AlphaFoldDB" id="A0A0C9UIA1"/>
<feature type="transmembrane region" description="Helical" evidence="1">
    <location>
        <begin position="51"/>
        <end position="73"/>
    </location>
</feature>
<keyword evidence="1" id="KW-0812">Transmembrane</keyword>
<organism evidence="3 4">
    <name type="scientific">Sphaerobolus stellatus (strain SS14)</name>
    <dbReference type="NCBI Taxonomy" id="990650"/>
    <lineage>
        <taxon>Eukaryota</taxon>
        <taxon>Fungi</taxon>
        <taxon>Dikarya</taxon>
        <taxon>Basidiomycota</taxon>
        <taxon>Agaricomycotina</taxon>
        <taxon>Agaricomycetes</taxon>
        <taxon>Phallomycetidae</taxon>
        <taxon>Geastrales</taxon>
        <taxon>Sphaerobolaceae</taxon>
        <taxon>Sphaerobolus</taxon>
    </lineage>
</organism>
<evidence type="ECO:0000313" key="3">
    <source>
        <dbReference type="EMBL" id="KIJ25126.1"/>
    </source>
</evidence>
<evidence type="ECO:0000313" key="4">
    <source>
        <dbReference type="Proteomes" id="UP000054279"/>
    </source>
</evidence>
<dbReference type="EMBL" id="KN837432">
    <property type="protein sequence ID" value="KIJ25126.1"/>
    <property type="molecule type" value="Genomic_DNA"/>
</dbReference>
<dbReference type="InterPro" id="IPR045339">
    <property type="entry name" value="DUF6534"/>
</dbReference>
<dbReference type="HOGENOM" id="CLU_046025_5_1_1"/>
<accession>A0A0C9UIA1</accession>